<dbReference type="PANTHER" id="PTHR30146:SF150">
    <property type="entry name" value="ARABINOSE METABOLISM TRANSCRIPTIONAL REPRESSOR"/>
    <property type="match status" value="1"/>
</dbReference>
<dbReference type="PANTHER" id="PTHR30146">
    <property type="entry name" value="LACI-RELATED TRANSCRIPTIONAL REPRESSOR"/>
    <property type="match status" value="1"/>
</dbReference>
<dbReference type="EMBL" id="JACJVO010000051">
    <property type="protein sequence ID" value="MBB6735554.1"/>
    <property type="molecule type" value="Genomic_DNA"/>
</dbReference>
<dbReference type="SUPFAM" id="SSF47413">
    <property type="entry name" value="lambda repressor-like DNA-binding domains"/>
    <property type="match status" value="1"/>
</dbReference>
<gene>
    <name evidence="6" type="ORF">H7C18_32055</name>
</gene>
<evidence type="ECO:0000256" key="3">
    <source>
        <dbReference type="ARBA" id="ARBA00023163"/>
    </source>
</evidence>
<dbReference type="PROSITE" id="PS50943">
    <property type="entry name" value="HTH_CROC1"/>
    <property type="match status" value="1"/>
</dbReference>
<dbReference type="GO" id="GO:0000976">
    <property type="term" value="F:transcription cis-regulatory region binding"/>
    <property type="evidence" value="ECO:0007669"/>
    <property type="project" value="TreeGrafter"/>
</dbReference>
<dbReference type="PROSITE" id="PS50932">
    <property type="entry name" value="HTH_LACI_2"/>
    <property type="match status" value="1"/>
</dbReference>
<accession>A0A7X0SUU2</accession>
<dbReference type="Pfam" id="PF00356">
    <property type="entry name" value="LacI"/>
    <property type="match status" value="1"/>
</dbReference>
<keyword evidence="2 6" id="KW-0238">DNA-binding</keyword>
<evidence type="ECO:0000313" key="7">
    <source>
        <dbReference type="Proteomes" id="UP000564644"/>
    </source>
</evidence>
<evidence type="ECO:0000259" key="4">
    <source>
        <dbReference type="PROSITE" id="PS50932"/>
    </source>
</evidence>
<comment type="caution">
    <text evidence="6">The sequence shown here is derived from an EMBL/GenBank/DDBJ whole genome shotgun (WGS) entry which is preliminary data.</text>
</comment>
<dbReference type="InterPro" id="IPR028082">
    <property type="entry name" value="Peripla_BP_I"/>
</dbReference>
<dbReference type="GO" id="GO:0003700">
    <property type="term" value="F:DNA-binding transcription factor activity"/>
    <property type="evidence" value="ECO:0007669"/>
    <property type="project" value="TreeGrafter"/>
</dbReference>
<dbReference type="Gene3D" id="3.40.50.2300">
    <property type="match status" value="2"/>
</dbReference>
<evidence type="ECO:0000313" key="6">
    <source>
        <dbReference type="EMBL" id="MBB6735554.1"/>
    </source>
</evidence>
<proteinExistence type="predicted"/>
<dbReference type="InterPro" id="IPR046335">
    <property type="entry name" value="LacI/GalR-like_sensor"/>
</dbReference>
<protein>
    <submittedName>
        <fullName evidence="6">LacI family DNA-binding transcriptional regulator</fullName>
    </submittedName>
</protein>
<evidence type="ECO:0000256" key="2">
    <source>
        <dbReference type="ARBA" id="ARBA00023125"/>
    </source>
</evidence>
<dbReference type="RefSeq" id="WP_185133207.1">
    <property type="nucleotide sequence ID" value="NZ_JACJVO010000051.1"/>
</dbReference>
<organism evidence="6 7">
    <name type="scientific">Cohnella zeiphila</name>
    <dbReference type="NCBI Taxonomy" id="2761120"/>
    <lineage>
        <taxon>Bacteria</taxon>
        <taxon>Bacillati</taxon>
        <taxon>Bacillota</taxon>
        <taxon>Bacilli</taxon>
        <taxon>Bacillales</taxon>
        <taxon>Paenibacillaceae</taxon>
        <taxon>Cohnella</taxon>
    </lineage>
</organism>
<dbReference type="InterPro" id="IPR001387">
    <property type="entry name" value="Cro/C1-type_HTH"/>
</dbReference>
<evidence type="ECO:0000259" key="5">
    <source>
        <dbReference type="PROSITE" id="PS50943"/>
    </source>
</evidence>
<dbReference type="SUPFAM" id="SSF53822">
    <property type="entry name" value="Periplasmic binding protein-like I"/>
    <property type="match status" value="1"/>
</dbReference>
<name>A0A7X0SUU2_9BACL</name>
<sequence>MPDDQKNLTIYKIAELSGVSVSTISRVINNSPYVSAKTKAHVTDIINKYHFSPSSVARAMNSNHTQTLGVIVSDITNPYFSELYLEIQRYAVDFGYSIILCNTFYGGSNHGVSDAIPEKTYFQMMLDKKVDGVLILGGEIDRDTISDSYKEALNRMGRQIPVVILGQSVPDCSCTFLNRNISGGISALIHHLLALGRRRIGFVGGEEGIRTTTARLAAFTQTLKNLAISFDPSLISLSNYYAPDGYRAMAKLLEQTETTPSAIICINDAVAQGAIRAIVDKGLRVPEDISVVSCDQFPSGEYTCPRLTTLDQQNSYLGRMSIMTLISAINHDSEGINISHEPHLIIRESCGARLGFQFER</sequence>
<feature type="domain" description="HTH cro/C1-type" evidence="5">
    <location>
        <begin position="5"/>
        <end position="56"/>
    </location>
</feature>
<keyword evidence="1" id="KW-0805">Transcription regulation</keyword>
<dbReference type="Proteomes" id="UP000564644">
    <property type="component" value="Unassembled WGS sequence"/>
</dbReference>
<dbReference type="InterPro" id="IPR010982">
    <property type="entry name" value="Lambda_DNA-bd_dom_sf"/>
</dbReference>
<dbReference type="Pfam" id="PF13377">
    <property type="entry name" value="Peripla_BP_3"/>
    <property type="match status" value="1"/>
</dbReference>
<dbReference type="CDD" id="cd01392">
    <property type="entry name" value="HTH_LacI"/>
    <property type="match status" value="1"/>
</dbReference>
<dbReference type="AlphaFoldDB" id="A0A7X0SUU2"/>
<dbReference type="CDD" id="cd06267">
    <property type="entry name" value="PBP1_LacI_sugar_binding-like"/>
    <property type="match status" value="1"/>
</dbReference>
<dbReference type="SMART" id="SM00354">
    <property type="entry name" value="HTH_LACI"/>
    <property type="match status" value="1"/>
</dbReference>
<feature type="domain" description="HTH lacI-type" evidence="4">
    <location>
        <begin position="8"/>
        <end position="62"/>
    </location>
</feature>
<keyword evidence="3" id="KW-0804">Transcription</keyword>
<dbReference type="Gene3D" id="1.10.260.40">
    <property type="entry name" value="lambda repressor-like DNA-binding domains"/>
    <property type="match status" value="1"/>
</dbReference>
<keyword evidence="7" id="KW-1185">Reference proteome</keyword>
<evidence type="ECO:0000256" key="1">
    <source>
        <dbReference type="ARBA" id="ARBA00023015"/>
    </source>
</evidence>
<dbReference type="InterPro" id="IPR000843">
    <property type="entry name" value="HTH_LacI"/>
</dbReference>
<reference evidence="6 7" key="1">
    <citation type="submission" date="2020-08" db="EMBL/GenBank/DDBJ databases">
        <title>Cohnella phylogeny.</title>
        <authorList>
            <person name="Dunlap C."/>
        </authorList>
    </citation>
    <scope>NUCLEOTIDE SEQUENCE [LARGE SCALE GENOMIC DNA]</scope>
    <source>
        <strain evidence="6 7">CBP 2801</strain>
    </source>
</reference>